<sequence length="250" mass="28747">MKEVQSGTIGIAKAGEGTYFLFTQHLVQDTALTIHDPIKKITALVRSIDIKQLHDIISTSFPDYAERQSKADRLRVGFLGGDSSEKSKKHIKIYMNFIKEISQNKELIIFSGAKINSKWNYSGFFLDVETGEVSKMLEKEIKNEEQQQNNIPLHLEKKDEGPQEKKRQDIISLSNKEASQAADGNKRFTLNQWLKKRESPYPEETVLSRIMPKLKSKRLKLNTEDEEKLTKNGFVDQIKVKVYFPFTHVS</sequence>
<evidence type="ECO:0000256" key="1">
    <source>
        <dbReference type="SAM" id="MobiDB-lite"/>
    </source>
</evidence>
<organism evidence="3 4">
    <name type="scientific">Candidatus Jidaibacter acanthamoebae</name>
    <dbReference type="NCBI Taxonomy" id="86105"/>
    <lineage>
        <taxon>Bacteria</taxon>
        <taxon>Pseudomonadati</taxon>
        <taxon>Pseudomonadota</taxon>
        <taxon>Alphaproteobacteria</taxon>
        <taxon>Rickettsiales</taxon>
        <taxon>Candidatus Midichloriaceae</taxon>
        <taxon>Candidatus Jidaibacter</taxon>
    </lineage>
</organism>
<dbReference type="Proteomes" id="UP000031258">
    <property type="component" value="Unassembled WGS sequence"/>
</dbReference>
<dbReference type="AlphaFoldDB" id="A0A0C1QYZ2"/>
<evidence type="ECO:0000313" key="4">
    <source>
        <dbReference type="Proteomes" id="UP000031258"/>
    </source>
</evidence>
<gene>
    <name evidence="3" type="ORF">NF27_DY00010</name>
    <name evidence="2" type="ORF">NF27_IT00010</name>
</gene>
<name>A0A0C1QYZ2_9RICK</name>
<feature type="compositionally biased region" description="Basic and acidic residues" evidence="1">
    <location>
        <begin position="154"/>
        <end position="168"/>
    </location>
</feature>
<reference evidence="3 4" key="1">
    <citation type="submission" date="2014-11" db="EMBL/GenBank/DDBJ databases">
        <title>A Rickettsiales Symbiont of Amoebae With Ancient Features.</title>
        <authorList>
            <person name="Schulz F."/>
            <person name="Martijn J."/>
            <person name="Wascher F."/>
            <person name="Kostanjsek R."/>
            <person name="Ettema T.J."/>
            <person name="Horn M."/>
        </authorList>
    </citation>
    <scope>NUCLEOTIDE SEQUENCE [LARGE SCALE GENOMIC DNA]</scope>
    <source>
        <strain evidence="3 4">UWC36</strain>
    </source>
</reference>
<accession>A0A0C1QYZ2</accession>
<dbReference type="EMBL" id="JSWE01000212">
    <property type="protein sequence ID" value="KIE04224.1"/>
    <property type="molecule type" value="Genomic_DNA"/>
</dbReference>
<protein>
    <submittedName>
        <fullName evidence="3">Uncharacterized protein</fullName>
    </submittedName>
</protein>
<dbReference type="RefSeq" id="WP_039456649.1">
    <property type="nucleotide sequence ID" value="NZ_JSWE01000099.1"/>
</dbReference>
<keyword evidence="4" id="KW-1185">Reference proteome</keyword>
<evidence type="ECO:0000313" key="3">
    <source>
        <dbReference type="EMBL" id="KIE05220.1"/>
    </source>
</evidence>
<proteinExistence type="predicted"/>
<dbReference type="EMBL" id="JSWE01000099">
    <property type="protein sequence ID" value="KIE05220.1"/>
    <property type="molecule type" value="Genomic_DNA"/>
</dbReference>
<evidence type="ECO:0000313" key="2">
    <source>
        <dbReference type="EMBL" id="KIE04224.1"/>
    </source>
</evidence>
<feature type="region of interest" description="Disordered" evidence="1">
    <location>
        <begin position="143"/>
        <end position="168"/>
    </location>
</feature>
<comment type="caution">
    <text evidence="3">The sequence shown here is derived from an EMBL/GenBank/DDBJ whole genome shotgun (WGS) entry which is preliminary data.</text>
</comment>